<evidence type="ECO:0000256" key="4">
    <source>
        <dbReference type="ARBA" id="ARBA00022840"/>
    </source>
</evidence>
<dbReference type="AlphaFoldDB" id="A0A7C1SP08"/>
<dbReference type="InterPro" id="IPR036921">
    <property type="entry name" value="PurM-like_N_sf"/>
</dbReference>
<dbReference type="NCBIfam" id="TIGR00476">
    <property type="entry name" value="selD"/>
    <property type="match status" value="1"/>
</dbReference>
<dbReference type="Pfam" id="PF02769">
    <property type="entry name" value="AIRS_C"/>
    <property type="match status" value="1"/>
</dbReference>
<dbReference type="EC" id="2.7.9.3" evidence="8"/>
<dbReference type="EMBL" id="DSKA01000107">
    <property type="protein sequence ID" value="HEE18191.1"/>
    <property type="molecule type" value="Genomic_DNA"/>
</dbReference>
<dbReference type="Gene3D" id="3.90.650.10">
    <property type="entry name" value="PurM-like C-terminal domain"/>
    <property type="match status" value="1"/>
</dbReference>
<keyword evidence="3 8" id="KW-0418">Kinase</keyword>
<dbReference type="InterPro" id="IPR010918">
    <property type="entry name" value="PurM-like_C_dom"/>
</dbReference>
<proteinExistence type="predicted"/>
<dbReference type="PANTHER" id="PTHR10256">
    <property type="entry name" value="SELENIDE, WATER DIKINASE"/>
    <property type="match status" value="1"/>
</dbReference>
<dbReference type="GO" id="GO:0005737">
    <property type="term" value="C:cytoplasm"/>
    <property type="evidence" value="ECO:0007669"/>
    <property type="project" value="TreeGrafter"/>
</dbReference>
<evidence type="ECO:0000256" key="1">
    <source>
        <dbReference type="ARBA" id="ARBA00022679"/>
    </source>
</evidence>
<evidence type="ECO:0000313" key="8">
    <source>
        <dbReference type="EMBL" id="HEA87710.1"/>
    </source>
</evidence>
<dbReference type="EMBL" id="DSTU01000004">
    <property type="protein sequence ID" value="HFJ53549.1"/>
    <property type="molecule type" value="Genomic_DNA"/>
</dbReference>
<dbReference type="SUPFAM" id="SSF56042">
    <property type="entry name" value="PurM C-terminal domain-like"/>
    <property type="match status" value="1"/>
</dbReference>
<dbReference type="PIRSF" id="PIRSF036407">
    <property type="entry name" value="Selenphspht_syn"/>
    <property type="match status" value="1"/>
</dbReference>
<keyword evidence="1 8" id="KW-0808">Transferase</keyword>
<dbReference type="CDD" id="cd02195">
    <property type="entry name" value="SelD"/>
    <property type="match status" value="1"/>
</dbReference>
<dbReference type="SUPFAM" id="SSF55326">
    <property type="entry name" value="PurM N-terminal domain-like"/>
    <property type="match status" value="1"/>
</dbReference>
<evidence type="ECO:0000256" key="2">
    <source>
        <dbReference type="ARBA" id="ARBA00022741"/>
    </source>
</evidence>
<dbReference type="Pfam" id="PF00586">
    <property type="entry name" value="AIRS"/>
    <property type="match status" value="1"/>
</dbReference>
<dbReference type="EMBL" id="DSLG01000008">
    <property type="protein sequence ID" value="HEA87710.1"/>
    <property type="molecule type" value="Genomic_DNA"/>
</dbReference>
<keyword evidence="5" id="KW-0711">Selenium</keyword>
<dbReference type="PANTHER" id="PTHR10256:SF0">
    <property type="entry name" value="INACTIVE SELENIDE, WATER DIKINASE-LIKE PROTEIN-RELATED"/>
    <property type="match status" value="1"/>
</dbReference>
<organism evidence="8">
    <name type="scientific">candidate division WOR-3 bacterium</name>
    <dbReference type="NCBI Taxonomy" id="2052148"/>
    <lineage>
        <taxon>Bacteria</taxon>
        <taxon>Bacteria division WOR-3</taxon>
    </lineage>
</organism>
<dbReference type="GO" id="GO:0005524">
    <property type="term" value="F:ATP binding"/>
    <property type="evidence" value="ECO:0007669"/>
    <property type="project" value="UniProtKB-KW"/>
</dbReference>
<dbReference type="InterPro" id="IPR004536">
    <property type="entry name" value="SPS/SelD"/>
</dbReference>
<dbReference type="GO" id="GO:0016260">
    <property type="term" value="P:selenocysteine biosynthetic process"/>
    <property type="evidence" value="ECO:0007669"/>
    <property type="project" value="TreeGrafter"/>
</dbReference>
<dbReference type="GO" id="GO:0004756">
    <property type="term" value="F:selenide, water dikinase activity"/>
    <property type="evidence" value="ECO:0007669"/>
    <property type="project" value="UniProtKB-EC"/>
</dbReference>
<comment type="caution">
    <text evidence="8">The sequence shown here is derived from an EMBL/GenBank/DDBJ whole genome shotgun (WGS) entry which is preliminary data.</text>
</comment>
<name>A0A7C1SP08_UNCW3</name>
<evidence type="ECO:0000259" key="6">
    <source>
        <dbReference type="Pfam" id="PF00586"/>
    </source>
</evidence>
<dbReference type="InterPro" id="IPR016188">
    <property type="entry name" value="PurM-like_N"/>
</dbReference>
<evidence type="ECO:0000313" key="9">
    <source>
        <dbReference type="EMBL" id="HEE18191.1"/>
    </source>
</evidence>
<dbReference type="InterPro" id="IPR036676">
    <property type="entry name" value="PurM-like_C_sf"/>
</dbReference>
<reference evidence="8" key="1">
    <citation type="journal article" date="2020" name="mSystems">
        <title>Genome- and Community-Level Interaction Insights into Carbon Utilization and Element Cycling Functions of Hydrothermarchaeota in Hydrothermal Sediment.</title>
        <authorList>
            <person name="Zhou Z."/>
            <person name="Liu Y."/>
            <person name="Xu W."/>
            <person name="Pan J."/>
            <person name="Luo Z.H."/>
            <person name="Li M."/>
        </authorList>
    </citation>
    <scope>NUCLEOTIDE SEQUENCE [LARGE SCALE GENOMIC DNA]</scope>
    <source>
        <strain evidence="9">SpSt-236</strain>
        <strain evidence="8">SpSt-265</strain>
        <strain evidence="10">SpSt-465</strain>
    </source>
</reference>
<feature type="domain" description="PurM-like C-terminal" evidence="7">
    <location>
        <begin position="148"/>
        <end position="323"/>
    </location>
</feature>
<evidence type="ECO:0000259" key="7">
    <source>
        <dbReference type="Pfam" id="PF02769"/>
    </source>
</evidence>
<keyword evidence="4" id="KW-0067">ATP-binding</keyword>
<gene>
    <name evidence="8" type="primary">selD</name>
    <name evidence="9" type="ORF">ENP62_01395</name>
    <name evidence="8" type="ORF">ENP94_06880</name>
    <name evidence="10" type="ORF">ENS16_02530</name>
</gene>
<protein>
    <submittedName>
        <fullName evidence="8">Selenide, water dikinase SelD</fullName>
        <ecNumber evidence="8">2.7.9.3</ecNumber>
    </submittedName>
</protein>
<sequence>MSKAQLAQALSGLEVSADPRLLVGISTADDAGVFLLQPGLAVVQTVDILTPMVEDPYVFGRIAAANSLSDVYAMGGEPVTVLNIVGFPAAMDKAVLREILRGGQDTVKLAGAVVIGGHTFNEKEIKYGLSVTGMVDPDKIITNAGARIGDRLILTKPLGTGVFAQIMMNEETIDADFYRVAVESMMQLNKTARDLMLEFNANAATDITGYGFLGHLQEMAEASEVRVRVYSQEIPMLPVVRELAERFIDSGVTMNETSFSSQVEWKCELHDAIRNLLWGSESSGGLLISLPADSVDLFQQKAHQLGVLAAVVGEVISGSPGTIEVV</sequence>
<accession>A0A7C1SP08</accession>
<dbReference type="Gene3D" id="3.30.1330.10">
    <property type="entry name" value="PurM-like, N-terminal domain"/>
    <property type="match status" value="1"/>
</dbReference>
<evidence type="ECO:0000313" key="10">
    <source>
        <dbReference type="EMBL" id="HFJ53549.1"/>
    </source>
</evidence>
<feature type="domain" description="PurM-like N-terminal" evidence="6">
    <location>
        <begin position="29"/>
        <end position="135"/>
    </location>
</feature>
<keyword evidence="2" id="KW-0547">Nucleotide-binding</keyword>
<evidence type="ECO:0000256" key="3">
    <source>
        <dbReference type="ARBA" id="ARBA00022777"/>
    </source>
</evidence>
<evidence type="ECO:0000256" key="5">
    <source>
        <dbReference type="ARBA" id="ARBA00023266"/>
    </source>
</evidence>